<keyword evidence="2" id="KW-0645">Protease</keyword>
<evidence type="ECO:0000256" key="4">
    <source>
        <dbReference type="SAM" id="MobiDB-lite"/>
    </source>
</evidence>
<organism evidence="6 7">
    <name type="scientific">Sesamum indicum</name>
    <name type="common">Oriental sesame</name>
    <name type="synonym">Sesamum orientale</name>
    <dbReference type="NCBI Taxonomy" id="4182"/>
    <lineage>
        <taxon>Eukaryota</taxon>
        <taxon>Viridiplantae</taxon>
        <taxon>Streptophyta</taxon>
        <taxon>Embryophyta</taxon>
        <taxon>Tracheophyta</taxon>
        <taxon>Spermatophyta</taxon>
        <taxon>Magnoliopsida</taxon>
        <taxon>eudicotyledons</taxon>
        <taxon>Gunneridae</taxon>
        <taxon>Pentapetalae</taxon>
        <taxon>asterids</taxon>
        <taxon>lamiids</taxon>
        <taxon>Lamiales</taxon>
        <taxon>Pedaliaceae</taxon>
        <taxon>Sesamum</taxon>
    </lineage>
</organism>
<feature type="domain" description="PPPDE" evidence="5">
    <location>
        <begin position="6"/>
        <end position="147"/>
    </location>
</feature>
<feature type="compositionally biased region" description="Polar residues" evidence="4">
    <location>
        <begin position="169"/>
        <end position="192"/>
    </location>
</feature>
<dbReference type="Pfam" id="PF05903">
    <property type="entry name" value="Peptidase_C97"/>
    <property type="match status" value="1"/>
</dbReference>
<dbReference type="Proteomes" id="UP000504604">
    <property type="component" value="Linkage group LG6"/>
</dbReference>
<dbReference type="RefSeq" id="XP_011083128.1">
    <property type="nucleotide sequence ID" value="XM_011084826.2"/>
</dbReference>
<dbReference type="AlphaFoldDB" id="A0A6I9TDU8"/>
<dbReference type="Gramene" id="SIN_1022261.t">
    <property type="protein sequence ID" value="SIN_1022261.t"/>
    <property type="gene ID" value="SIN_1022261"/>
</dbReference>
<proteinExistence type="inferred from homology"/>
<dbReference type="SMART" id="SM01179">
    <property type="entry name" value="DUF862"/>
    <property type="match status" value="1"/>
</dbReference>
<dbReference type="GO" id="GO:0008233">
    <property type="term" value="F:peptidase activity"/>
    <property type="evidence" value="ECO:0007669"/>
    <property type="project" value="UniProtKB-KW"/>
</dbReference>
<keyword evidence="3" id="KW-0378">Hydrolase</keyword>
<evidence type="ECO:0000256" key="1">
    <source>
        <dbReference type="ARBA" id="ARBA00008140"/>
    </source>
</evidence>
<dbReference type="InterPro" id="IPR008580">
    <property type="entry name" value="PPPDE_dom"/>
</dbReference>
<evidence type="ECO:0000256" key="2">
    <source>
        <dbReference type="ARBA" id="ARBA00022670"/>
    </source>
</evidence>
<feature type="compositionally biased region" description="Basic and acidic residues" evidence="4">
    <location>
        <begin position="224"/>
        <end position="245"/>
    </location>
</feature>
<sequence length="287" mass="30908">MAEEGYKVSLNVYDLSQGLARQLSTTFLGKAIEGIWHTGIVVYGNEYYFGGGIQSAPVGTTPYGTPIRVVDLGVTHVPKDVFEMYLQEIGPRFTAETYSLLTHNCNNFSNEVAQFLVGAPVVPEYILNLPNEVLSSPMGALMLPMIQQLESTLRAGAVPQAPQFRPSAVASSIQTGNTTNKSASATNAQSTKTKNEDADRKSETESRGHGEQQTQKKTGSPCDLLEKPSDKAVAKDPLGDARSKVQQEISSEFAAIMATGTLRASEAAALATRRVMQRYGHMSTAQS</sequence>
<dbReference type="PROSITE" id="PS51858">
    <property type="entry name" value="PPPDE"/>
    <property type="match status" value="1"/>
</dbReference>
<gene>
    <name evidence="7" type="primary">LOC105165722</name>
</gene>
<evidence type="ECO:0000259" key="5">
    <source>
        <dbReference type="PROSITE" id="PS51858"/>
    </source>
</evidence>
<protein>
    <submittedName>
        <fullName evidence="7">Desumoylating isopeptidase 1</fullName>
    </submittedName>
</protein>
<dbReference type="PANTHER" id="PTHR12378:SF7">
    <property type="entry name" value="DESUMOYLATING ISOPEPTIDASE 1"/>
    <property type="match status" value="1"/>
</dbReference>
<dbReference type="Gene3D" id="3.90.1720.30">
    <property type="entry name" value="PPPDE domains"/>
    <property type="match status" value="1"/>
</dbReference>
<dbReference type="GeneID" id="105165722"/>
<dbReference type="GO" id="GO:0070646">
    <property type="term" value="P:protein modification by small protein removal"/>
    <property type="evidence" value="ECO:0007669"/>
    <property type="project" value="TreeGrafter"/>
</dbReference>
<evidence type="ECO:0000313" key="7">
    <source>
        <dbReference type="RefSeq" id="XP_011083128.1"/>
    </source>
</evidence>
<dbReference type="InParanoid" id="A0A6I9TDU8"/>
<dbReference type="KEGG" id="sind:105165722"/>
<dbReference type="InterPro" id="IPR042266">
    <property type="entry name" value="PPPDE_sf"/>
</dbReference>
<comment type="similarity">
    <text evidence="1">Belongs to the DeSI family.</text>
</comment>
<evidence type="ECO:0000256" key="3">
    <source>
        <dbReference type="ARBA" id="ARBA00022801"/>
    </source>
</evidence>
<dbReference type="FunCoup" id="A0A6I9TDU8">
    <property type="interactions" value="1551"/>
</dbReference>
<dbReference type="OrthoDB" id="21221at2759"/>
<keyword evidence="6" id="KW-1185">Reference proteome</keyword>
<dbReference type="PANTHER" id="PTHR12378">
    <property type="entry name" value="DESUMOYLATING ISOPEPTIDASE"/>
    <property type="match status" value="1"/>
</dbReference>
<dbReference type="GO" id="GO:0006508">
    <property type="term" value="P:proteolysis"/>
    <property type="evidence" value="ECO:0007669"/>
    <property type="project" value="UniProtKB-KW"/>
</dbReference>
<feature type="compositionally biased region" description="Basic and acidic residues" evidence="4">
    <location>
        <begin position="193"/>
        <end position="210"/>
    </location>
</feature>
<evidence type="ECO:0000313" key="6">
    <source>
        <dbReference type="Proteomes" id="UP000504604"/>
    </source>
</evidence>
<reference evidence="7" key="1">
    <citation type="submission" date="2025-08" db="UniProtKB">
        <authorList>
            <consortium name="RefSeq"/>
        </authorList>
    </citation>
    <scope>IDENTIFICATION</scope>
</reference>
<name>A0A6I9TDU8_SESIN</name>
<feature type="region of interest" description="Disordered" evidence="4">
    <location>
        <begin position="166"/>
        <end position="245"/>
    </location>
</feature>
<accession>A0A6I9TDU8</accession>